<keyword evidence="2" id="KW-1185">Reference proteome</keyword>
<name>H6RU82_BLASD</name>
<dbReference type="AlphaFoldDB" id="H6RU82"/>
<dbReference type="STRING" id="1146883.BLASA_4911"/>
<evidence type="ECO:0000313" key="1">
    <source>
        <dbReference type="EMBL" id="CCG05689.1"/>
    </source>
</evidence>
<dbReference type="RefSeq" id="WP_014378555.1">
    <property type="nucleotide sequence ID" value="NC_016943.1"/>
</dbReference>
<gene>
    <name evidence="1" type="ordered locus">BLASA_4911</name>
</gene>
<dbReference type="Proteomes" id="UP000007517">
    <property type="component" value="Chromosome"/>
</dbReference>
<reference evidence="2" key="2">
    <citation type="submission" date="2012-02" db="EMBL/GenBank/DDBJ databases">
        <title>Complete genome sequence of Blastococcus saxobsidens strain DD2.</title>
        <authorList>
            <person name="Genoscope."/>
        </authorList>
    </citation>
    <scope>NUCLEOTIDE SEQUENCE [LARGE SCALE GENOMIC DNA]</scope>
    <source>
        <strain evidence="2">DD2</strain>
    </source>
</reference>
<proteinExistence type="predicted"/>
<accession>H6RU82</accession>
<dbReference type="eggNOG" id="ENOG5032QWU">
    <property type="taxonomic scope" value="Bacteria"/>
</dbReference>
<dbReference type="HOGENOM" id="CLU_1802365_0_0_11"/>
<dbReference type="EMBL" id="FO117623">
    <property type="protein sequence ID" value="CCG05689.1"/>
    <property type="molecule type" value="Genomic_DNA"/>
</dbReference>
<dbReference type="KEGG" id="bsd:BLASA_4911"/>
<dbReference type="OrthoDB" id="3382403at2"/>
<evidence type="ECO:0000313" key="2">
    <source>
        <dbReference type="Proteomes" id="UP000007517"/>
    </source>
</evidence>
<protein>
    <submittedName>
        <fullName evidence="1">Putative Cytotoxic translational repressor of toxin-antitoxin stability system, putative toxin of TAS system</fullName>
    </submittedName>
</protein>
<reference evidence="1 2" key="1">
    <citation type="journal article" date="2012" name="J. Bacteriol.">
        <title>Genome Sequence of Blastococcus saxobsidens DD2, a Stone-Inhabiting Bacterium.</title>
        <authorList>
            <person name="Chouaia B."/>
            <person name="Crotti E."/>
            <person name="Brusetti L."/>
            <person name="Daffonchio D."/>
            <person name="Essoussi I."/>
            <person name="Nouioui I."/>
            <person name="Sbissi I."/>
            <person name="Ghodhbane-Gtari F."/>
            <person name="Gtari M."/>
            <person name="Vacherie B."/>
            <person name="Barbe V."/>
            <person name="Medigue C."/>
            <person name="Gury J."/>
            <person name="Pujic P."/>
            <person name="Normand P."/>
        </authorList>
    </citation>
    <scope>NUCLEOTIDE SEQUENCE [LARGE SCALE GENOMIC DNA]</scope>
    <source>
        <strain evidence="1 2">DD2</strain>
    </source>
</reference>
<sequence length="143" mass="16014">MNAPGSRRDHNRFCQLEGWTEVRNARGGTVSHHLTYELSLPDGRILRTRISRPPNNATYGPRLWKTILTDQLQVTEPQFWACVSNKIRPDRGTSAGEPPTNALPADLVYQLIHMAGVPESEVAGMTLQCAAEVMVAHWSRPRD</sequence>
<organism evidence="1 2">
    <name type="scientific">Blastococcus saxobsidens (strain DD2)</name>
    <dbReference type="NCBI Taxonomy" id="1146883"/>
    <lineage>
        <taxon>Bacteria</taxon>
        <taxon>Bacillati</taxon>
        <taxon>Actinomycetota</taxon>
        <taxon>Actinomycetes</taxon>
        <taxon>Geodermatophilales</taxon>
        <taxon>Geodermatophilaceae</taxon>
        <taxon>Blastococcus</taxon>
    </lineage>
</organism>